<evidence type="ECO:0000256" key="3">
    <source>
        <dbReference type="SAM" id="SignalP"/>
    </source>
</evidence>
<dbReference type="InterPro" id="IPR011990">
    <property type="entry name" value="TPR-like_helical_dom_sf"/>
</dbReference>
<keyword evidence="1" id="KW-0175">Coiled coil</keyword>
<dbReference type="SUPFAM" id="SSF48452">
    <property type="entry name" value="TPR-like"/>
    <property type="match status" value="1"/>
</dbReference>
<accession>A0A5D3WLE1</accession>
<dbReference type="OrthoDB" id="9781271at2"/>
<comment type="caution">
    <text evidence="4">The sequence shown here is derived from an EMBL/GenBank/DDBJ whole genome shotgun (WGS) entry which is preliminary data.</text>
</comment>
<evidence type="ECO:0000256" key="1">
    <source>
        <dbReference type="SAM" id="Coils"/>
    </source>
</evidence>
<keyword evidence="5" id="KW-1185">Reference proteome</keyword>
<dbReference type="Gene3D" id="1.25.40.10">
    <property type="entry name" value="Tetratricopeptide repeat domain"/>
    <property type="match status" value="2"/>
</dbReference>
<evidence type="ECO:0000256" key="2">
    <source>
        <dbReference type="SAM" id="MobiDB-lite"/>
    </source>
</evidence>
<dbReference type="Proteomes" id="UP000324159">
    <property type="component" value="Unassembled WGS sequence"/>
</dbReference>
<sequence length="231" mass="25563">MAITPMNSWKWILPALLLAACAPVPATTPGPAPAPNRELAELRQAQEETSRRLQVLESRLALLQKQLEERPSQPRPADQPPQMGTPSRQIASPEAGRPNRQVAEPQAPEDLSPNRLYLQAFSLHASGHYAEAADAFRTFVSRYPENAFAGNAQYWLAESFYRQHLLSRAAVEFEKVAGLTRSGNPGRTPDALLRLVDIYRQLGQPVLAEQALQKLRLNFPDSAAARKLTSP</sequence>
<evidence type="ECO:0000313" key="5">
    <source>
        <dbReference type="Proteomes" id="UP000324159"/>
    </source>
</evidence>
<feature type="signal peptide" evidence="3">
    <location>
        <begin position="1"/>
        <end position="26"/>
    </location>
</feature>
<feature type="coiled-coil region" evidence="1">
    <location>
        <begin position="39"/>
        <end position="66"/>
    </location>
</feature>
<dbReference type="EMBL" id="VNIB01000004">
    <property type="protein sequence ID" value="TYO98944.1"/>
    <property type="molecule type" value="Genomic_DNA"/>
</dbReference>
<dbReference type="RefSeq" id="WP_148895411.1">
    <property type="nucleotide sequence ID" value="NZ_VNIB01000004.1"/>
</dbReference>
<feature type="region of interest" description="Disordered" evidence="2">
    <location>
        <begin position="68"/>
        <end position="111"/>
    </location>
</feature>
<dbReference type="InterPro" id="IPR019734">
    <property type="entry name" value="TPR_rpt"/>
</dbReference>
<proteinExistence type="predicted"/>
<keyword evidence="3" id="KW-0732">Signal</keyword>
<name>A0A5D3WLE1_9BACT</name>
<dbReference type="Pfam" id="PF13174">
    <property type="entry name" value="TPR_6"/>
    <property type="match status" value="2"/>
</dbReference>
<evidence type="ECO:0000313" key="4">
    <source>
        <dbReference type="EMBL" id="TYO98944.1"/>
    </source>
</evidence>
<organism evidence="4 5">
    <name type="scientific">Geothermobacter ehrlichii</name>
    <dbReference type="NCBI Taxonomy" id="213224"/>
    <lineage>
        <taxon>Bacteria</taxon>
        <taxon>Pseudomonadati</taxon>
        <taxon>Thermodesulfobacteriota</taxon>
        <taxon>Desulfuromonadia</taxon>
        <taxon>Desulfuromonadales</taxon>
        <taxon>Geothermobacteraceae</taxon>
        <taxon>Geothermobacter</taxon>
    </lineage>
</organism>
<dbReference type="AlphaFoldDB" id="A0A5D3WLE1"/>
<feature type="chain" id="PRO_5022955962" evidence="3">
    <location>
        <begin position="27"/>
        <end position="231"/>
    </location>
</feature>
<gene>
    <name evidence="4" type="ORF">EDC39_10468</name>
</gene>
<protein>
    <submittedName>
        <fullName evidence="4">Tol-pal system protein YbgF</fullName>
    </submittedName>
</protein>
<reference evidence="4 5" key="1">
    <citation type="submission" date="2019-07" db="EMBL/GenBank/DDBJ databases">
        <title>Genomic Encyclopedia of Type Strains, Phase IV (KMG-IV): sequencing the most valuable type-strain genomes for metagenomic binning, comparative biology and taxonomic classification.</title>
        <authorList>
            <person name="Goeker M."/>
        </authorList>
    </citation>
    <scope>NUCLEOTIDE SEQUENCE [LARGE SCALE GENOMIC DNA]</scope>
    <source>
        <strain evidence="4 5">SS015</strain>
    </source>
</reference>